<keyword evidence="3 9" id="KW-0812">Transmembrane</keyword>
<dbReference type="Proteomes" id="UP001564760">
    <property type="component" value="Unassembled WGS sequence"/>
</dbReference>
<comment type="caution">
    <text evidence="11">The sequence shown here is derived from an EMBL/GenBank/DDBJ whole genome shotgun (WGS) entry which is preliminary data.</text>
</comment>
<evidence type="ECO:0000256" key="1">
    <source>
        <dbReference type="ARBA" id="ARBA00004651"/>
    </source>
</evidence>
<dbReference type="PANTHER" id="PTHR22683:SF1">
    <property type="entry name" value="TYPE VII SECRETION SYSTEM PROTEIN ESSC"/>
    <property type="match status" value="1"/>
</dbReference>
<keyword evidence="12" id="KW-1185">Reference proteome</keyword>
<evidence type="ECO:0000256" key="2">
    <source>
        <dbReference type="ARBA" id="ARBA00022475"/>
    </source>
</evidence>
<dbReference type="InterPro" id="IPR023836">
    <property type="entry name" value="EccCa-like_Actinobacteria"/>
</dbReference>
<dbReference type="RefSeq" id="WP_369742174.1">
    <property type="nucleotide sequence ID" value="NZ_JBGEDP010000003.1"/>
</dbReference>
<sequence>MREPFERGRRREIPPYKPDKFVFVPPAELPRIIEQRWWKKALPWAIGGGVLVLIVIMFATGLRQQNPMYFLFYFSMIAAALGGQLGGGGQGDISPDEVDAERADYLRYLSESSVLIREQLEALRANREWSHPDPEILDAFVGSHRMWERGPTDPDYLMIRAGLDEVALDPKLSVKPVESQLDREPVARTALHNLLTSGQSIHHCPKAIDFPNFGRIAFYGDREQFRAAMRAWIGQLACWHTPVDVCLAVVSPELESRWDWVKWLPHTERADAVDAVGAVRCLAPSLAEVTGVLAPLLEKRSSLVKIEQGREIVEESRSSVKQRHLVIVVDDPGVDFAELRRISALDAVTLICYRDGAGPGRDYIPHERELVLELDRADSGGALVMRRWENFDWAMFCAEPDAMAAPAARHLAQRMSRWDFLAGGGGQDRQSTATQTLLELLGISNAAALDMDELWGKPRSPDDRLRVPLGLQPDGSPVWLDFKDEAEGGMGPHGLMVGMTGSGKSTTLCSLVLSLLLTHSPDELLVILGDFKGEAEMDQFVNFPQVLAVLSNMQEKVSLVERFADTMLGLLDRRETLLREAGREYQGAAFKSVAAYNEARSTAKGRHFPPLPTLLIIADEFTLMINARPAIVGVFDTVCRKGRTLGVHVLFASQTLDIGKIKDIDKNIAYKICLKVASAPISRQIIGTEDAYSAIMAGEKYKGTGFSFGLPALPRSSSEDFCCRRATTRPRSSPKR</sequence>
<evidence type="ECO:0000313" key="12">
    <source>
        <dbReference type="Proteomes" id="UP001564760"/>
    </source>
</evidence>
<comment type="subcellular location">
    <subcellularLocation>
        <location evidence="1">Cell membrane</location>
        <topology evidence="1">Multi-pass membrane protein</topology>
    </subcellularLocation>
</comment>
<dbReference type="PROSITE" id="PS50901">
    <property type="entry name" value="FTSK"/>
    <property type="match status" value="1"/>
</dbReference>
<keyword evidence="7 9" id="KW-0472">Membrane</keyword>
<evidence type="ECO:0000256" key="8">
    <source>
        <dbReference type="PROSITE-ProRule" id="PRU00289"/>
    </source>
</evidence>
<evidence type="ECO:0000256" key="3">
    <source>
        <dbReference type="ARBA" id="ARBA00022692"/>
    </source>
</evidence>
<evidence type="ECO:0000256" key="7">
    <source>
        <dbReference type="ARBA" id="ARBA00023136"/>
    </source>
</evidence>
<feature type="domain" description="FtsK" evidence="10">
    <location>
        <begin position="475"/>
        <end position="683"/>
    </location>
</feature>
<evidence type="ECO:0000256" key="4">
    <source>
        <dbReference type="ARBA" id="ARBA00022741"/>
    </source>
</evidence>
<keyword evidence="4 8" id="KW-0547">Nucleotide-binding</keyword>
<keyword evidence="5 8" id="KW-0067">ATP-binding</keyword>
<keyword evidence="6 9" id="KW-1133">Transmembrane helix</keyword>
<proteinExistence type="predicted"/>
<dbReference type="Gene3D" id="3.40.50.300">
    <property type="entry name" value="P-loop containing nucleotide triphosphate hydrolases"/>
    <property type="match status" value="2"/>
</dbReference>
<protein>
    <submittedName>
        <fullName evidence="11">Type VII secretion protein EccCa</fullName>
    </submittedName>
</protein>
<gene>
    <name evidence="11" type="primary">eccCa</name>
    <name evidence="11" type="ORF">AB8998_31380</name>
</gene>
<evidence type="ECO:0000313" key="11">
    <source>
        <dbReference type="EMBL" id="MEY8019150.1"/>
    </source>
</evidence>
<feature type="transmembrane region" description="Helical" evidence="9">
    <location>
        <begin position="41"/>
        <end position="62"/>
    </location>
</feature>
<dbReference type="EMBL" id="JBGEDP010000003">
    <property type="protein sequence ID" value="MEY8019150.1"/>
    <property type="molecule type" value="Genomic_DNA"/>
</dbReference>
<organism evidence="11 12">
    <name type="scientific">Mycobacterium servetii</name>
    <dbReference type="NCBI Taxonomy" id="3237418"/>
    <lineage>
        <taxon>Bacteria</taxon>
        <taxon>Bacillati</taxon>
        <taxon>Actinomycetota</taxon>
        <taxon>Actinomycetes</taxon>
        <taxon>Mycobacteriales</taxon>
        <taxon>Mycobacteriaceae</taxon>
        <taxon>Mycobacterium</taxon>
    </lineage>
</organism>
<dbReference type="InterPro" id="IPR002543">
    <property type="entry name" value="FtsK_dom"/>
</dbReference>
<dbReference type="SUPFAM" id="SSF52540">
    <property type="entry name" value="P-loop containing nucleoside triphosphate hydrolases"/>
    <property type="match status" value="1"/>
</dbReference>
<dbReference type="InterPro" id="IPR050206">
    <property type="entry name" value="FtsK/SpoIIIE/SftA"/>
</dbReference>
<dbReference type="PANTHER" id="PTHR22683">
    <property type="entry name" value="SPORULATION PROTEIN RELATED"/>
    <property type="match status" value="1"/>
</dbReference>
<evidence type="ECO:0000256" key="9">
    <source>
        <dbReference type="SAM" id="Phobius"/>
    </source>
</evidence>
<evidence type="ECO:0000256" key="6">
    <source>
        <dbReference type="ARBA" id="ARBA00022989"/>
    </source>
</evidence>
<keyword evidence="2" id="KW-1003">Cell membrane</keyword>
<evidence type="ECO:0000259" key="10">
    <source>
        <dbReference type="PROSITE" id="PS50901"/>
    </source>
</evidence>
<name>A0ABV4C9W2_9MYCO</name>
<reference evidence="11 12" key="1">
    <citation type="submission" date="2024-08" db="EMBL/GenBank/DDBJ databases">
        <title>Mycobacterium servetensis sp. nov., a novel rapid-growing mycobacterial species recovered from a human patient in Zaragoza, Spain.</title>
        <authorList>
            <person name="Tristancho-Baro A.I."/>
            <person name="Buenestado-Serrano S."/>
            <person name="Garcia De Viedma D."/>
            <person name="Milagro-Beamonte A."/>
            <person name="Burillo N."/>
            <person name="Sanz S."/>
            <person name="Lopez-Calleja A.I."/>
            <person name="Penas-Utrilla D."/>
            <person name="Guardingo M."/>
            <person name="Garcia M.J."/>
            <person name="Vinuelas-Bayon J."/>
        </authorList>
    </citation>
    <scope>NUCLEOTIDE SEQUENCE [LARGE SCALE GENOMIC DNA]</scope>
    <source>
        <strain evidence="12">HUMS_12744610</strain>
    </source>
</reference>
<accession>A0ABV4C9W2</accession>
<dbReference type="InterPro" id="IPR027417">
    <property type="entry name" value="P-loop_NTPase"/>
</dbReference>
<evidence type="ECO:0000256" key="5">
    <source>
        <dbReference type="ARBA" id="ARBA00022840"/>
    </source>
</evidence>
<dbReference type="NCBIfam" id="TIGR03924">
    <property type="entry name" value="T7SS_EccC_a"/>
    <property type="match status" value="1"/>
</dbReference>
<dbReference type="Pfam" id="PF01580">
    <property type="entry name" value="FtsK_SpoIIIE"/>
    <property type="match status" value="1"/>
</dbReference>
<feature type="binding site" evidence="8">
    <location>
        <begin position="498"/>
        <end position="505"/>
    </location>
    <ligand>
        <name>ATP</name>
        <dbReference type="ChEBI" id="CHEBI:30616"/>
    </ligand>
</feature>